<dbReference type="SMART" id="SM00382">
    <property type="entry name" value="AAA"/>
    <property type="match status" value="1"/>
</dbReference>
<protein>
    <submittedName>
        <fullName evidence="3">Twitching motility protein</fullName>
    </submittedName>
</protein>
<evidence type="ECO:0000259" key="2">
    <source>
        <dbReference type="PROSITE" id="PS00662"/>
    </source>
</evidence>
<dbReference type="PANTHER" id="PTHR30486">
    <property type="entry name" value="TWITCHING MOTILITY PROTEIN PILT"/>
    <property type="match status" value="1"/>
</dbReference>
<dbReference type="SUPFAM" id="SSF52540">
    <property type="entry name" value="P-loop containing nucleoside triphosphate hydrolases"/>
    <property type="match status" value="1"/>
</dbReference>
<dbReference type="Gene3D" id="3.40.50.300">
    <property type="entry name" value="P-loop containing nucleotide triphosphate hydrolases"/>
    <property type="match status" value="1"/>
</dbReference>
<dbReference type="CDD" id="cd01131">
    <property type="entry name" value="PilT"/>
    <property type="match status" value="1"/>
</dbReference>
<name>A0A6N4TM61_9FIRM</name>
<dbReference type="Pfam" id="PF00437">
    <property type="entry name" value="T2SSE"/>
    <property type="match status" value="1"/>
</dbReference>
<evidence type="ECO:0000313" key="4">
    <source>
        <dbReference type="Proteomes" id="UP000464754"/>
    </source>
</evidence>
<dbReference type="GO" id="GO:0005524">
    <property type="term" value="F:ATP binding"/>
    <property type="evidence" value="ECO:0007669"/>
    <property type="project" value="InterPro"/>
</dbReference>
<keyword evidence="4" id="KW-1185">Reference proteome</keyword>
<evidence type="ECO:0000256" key="1">
    <source>
        <dbReference type="ARBA" id="ARBA00006611"/>
    </source>
</evidence>
<dbReference type="PROSITE" id="PS00662">
    <property type="entry name" value="T2SP_E"/>
    <property type="match status" value="1"/>
</dbReference>
<organism evidence="3 4">
    <name type="scientific">Amedibacterium intestinale</name>
    <dbReference type="NCBI Taxonomy" id="2583452"/>
    <lineage>
        <taxon>Bacteria</taxon>
        <taxon>Bacillati</taxon>
        <taxon>Bacillota</taxon>
        <taxon>Erysipelotrichia</taxon>
        <taxon>Erysipelotrichales</taxon>
        <taxon>Erysipelotrichaceae</taxon>
        <taxon>Amedibacterium</taxon>
    </lineage>
</organism>
<dbReference type="Proteomes" id="UP000464754">
    <property type="component" value="Chromosome"/>
</dbReference>
<feature type="domain" description="Bacterial type II secretion system protein E" evidence="2">
    <location>
        <begin position="196"/>
        <end position="210"/>
    </location>
</feature>
<dbReference type="KEGG" id="aarg:Aargi30884_28110"/>
<dbReference type="GO" id="GO:0016887">
    <property type="term" value="F:ATP hydrolysis activity"/>
    <property type="evidence" value="ECO:0007669"/>
    <property type="project" value="InterPro"/>
</dbReference>
<reference evidence="4" key="1">
    <citation type="submission" date="2019-05" db="EMBL/GenBank/DDBJ databases">
        <title>Complete genome sequencing of Absiella argi strain JCM 30884.</title>
        <authorList>
            <person name="Sakamoto M."/>
            <person name="Murakami T."/>
            <person name="Mori H."/>
        </authorList>
    </citation>
    <scope>NUCLEOTIDE SEQUENCE [LARGE SCALE GENOMIC DNA]</scope>
    <source>
        <strain evidence="4">JCM 30884</strain>
    </source>
</reference>
<dbReference type="InterPro" id="IPR001482">
    <property type="entry name" value="T2SS/T4SS_dom"/>
</dbReference>
<dbReference type="InterPro" id="IPR003593">
    <property type="entry name" value="AAA+_ATPase"/>
</dbReference>
<dbReference type="EMBL" id="AP019695">
    <property type="protein sequence ID" value="BBK23908.1"/>
    <property type="molecule type" value="Genomic_DNA"/>
</dbReference>
<accession>A0A6N4TM61</accession>
<dbReference type="InterPro" id="IPR006321">
    <property type="entry name" value="PilT/PilU"/>
</dbReference>
<evidence type="ECO:0000313" key="3">
    <source>
        <dbReference type="EMBL" id="BBK23908.1"/>
    </source>
</evidence>
<sequence length="354" mass="39574">MNIQELLQRSVEQNASDIFIIAGQPVTIKVFHQMHTLEEKRLLPDDTRILITQIYEFASNRSQDKLQEKGDDDFSFSIAGLSRFRVSTYKQRGSYAAVIRVISFALPDPESIGIPQNIIKLADIKKGLVLVTGPAGMGKSTTQACMIDYINKTYAKHIITLEDPIEHLHSHKKSIVSQREISIDSESYVNALRAALRQAPDVILLGEMRDYETINIALTAAETGHTVISTLHTLGAATTIDRIIDVFPANQQHQVRLQLAMSLETVISQQLVPSADGKLIPVFEIMNTTPAIKNLIRENKIHQIDAMLTSSGNSTMTSMENSLYELYKKGNITQETALLYATNPEVMKRKLNIR</sequence>
<gene>
    <name evidence="3" type="ORF">Aargi30884_28110</name>
</gene>
<dbReference type="InterPro" id="IPR050921">
    <property type="entry name" value="T4SS_GSP_E_ATPase"/>
</dbReference>
<dbReference type="PANTHER" id="PTHR30486:SF16">
    <property type="entry name" value="TWITCHING MOTILITY PROTEIN PILT"/>
    <property type="match status" value="1"/>
</dbReference>
<proteinExistence type="inferred from homology"/>
<dbReference type="NCBIfam" id="TIGR01420">
    <property type="entry name" value="pilT_fam"/>
    <property type="match status" value="1"/>
</dbReference>
<dbReference type="Gene3D" id="3.30.450.90">
    <property type="match status" value="1"/>
</dbReference>
<comment type="similarity">
    <text evidence="1">Belongs to the GSP E family.</text>
</comment>
<dbReference type="RefSeq" id="WP_115715588.1">
    <property type="nucleotide sequence ID" value="NZ_AP019695.1"/>
</dbReference>
<dbReference type="InterPro" id="IPR027417">
    <property type="entry name" value="P-loop_NTPase"/>
</dbReference>
<dbReference type="AlphaFoldDB" id="A0A6N4TM61"/>